<accession>A0A6J5RN75</accession>
<evidence type="ECO:0000313" key="6">
    <source>
        <dbReference type="EMBL" id="CAB4217498.1"/>
    </source>
</evidence>
<dbReference type="EMBL" id="LR797035">
    <property type="protein sequence ID" value="CAB4183420.1"/>
    <property type="molecule type" value="Genomic_DNA"/>
</dbReference>
<sequence>MSRHTTTAVDSALSLPEIPWALLADIGVSSSTMYVCTGNRYIYSNNTYSPVGYLGGVDPIKEEADAFPRGIKMWLSLINSQATYEAFNEQLFNKPVVLYKTVTSYGTVVGTPDIIFKGRINYCGGKTGDPARGNYFELEIESRLRREPKSAYYNRETLWQTYSGDTGANYVDKIPLYKSQWGTIPSPTLTIPINWGFNIPKLPFGGWRP</sequence>
<dbReference type="EMBL" id="LR796850">
    <property type="protein sequence ID" value="CAB4169920.1"/>
    <property type="molecule type" value="Genomic_DNA"/>
</dbReference>
<dbReference type="EMBL" id="LR798371">
    <property type="protein sequence ID" value="CAB5227276.1"/>
    <property type="molecule type" value="Genomic_DNA"/>
</dbReference>
<reference evidence="4" key="1">
    <citation type="submission" date="2020-05" db="EMBL/GenBank/DDBJ databases">
        <authorList>
            <person name="Chiriac C."/>
            <person name="Salcher M."/>
            <person name="Ghai R."/>
            <person name="Kavagutti S V."/>
        </authorList>
    </citation>
    <scope>NUCLEOTIDE SEQUENCE</scope>
</reference>
<evidence type="ECO:0000313" key="4">
    <source>
        <dbReference type="EMBL" id="CAB4197492.1"/>
    </source>
</evidence>
<evidence type="ECO:0000313" key="3">
    <source>
        <dbReference type="EMBL" id="CAB4183420.1"/>
    </source>
</evidence>
<name>A0A6J5RN75_9CAUD</name>
<dbReference type="EMBL" id="LR797447">
    <property type="protein sequence ID" value="CAB4217498.1"/>
    <property type="molecule type" value="Genomic_DNA"/>
</dbReference>
<dbReference type="EMBL" id="LR796936">
    <property type="protein sequence ID" value="CAB4176593.1"/>
    <property type="molecule type" value="Genomic_DNA"/>
</dbReference>
<evidence type="ECO:0000313" key="5">
    <source>
        <dbReference type="EMBL" id="CAB4212866.1"/>
    </source>
</evidence>
<organism evidence="4">
    <name type="scientific">uncultured Caudovirales phage</name>
    <dbReference type="NCBI Taxonomy" id="2100421"/>
    <lineage>
        <taxon>Viruses</taxon>
        <taxon>Duplodnaviria</taxon>
        <taxon>Heunggongvirae</taxon>
        <taxon>Uroviricota</taxon>
        <taxon>Caudoviricetes</taxon>
        <taxon>Peduoviridae</taxon>
        <taxon>Maltschvirus</taxon>
        <taxon>Maltschvirus maltsch</taxon>
    </lineage>
</organism>
<evidence type="ECO:0000313" key="1">
    <source>
        <dbReference type="EMBL" id="CAB4169920.1"/>
    </source>
</evidence>
<gene>
    <name evidence="3" type="ORF">UFOVP1082_40</name>
    <name evidence="4" type="ORF">UFOVP1322_25</name>
    <name evidence="5" type="ORF">UFOVP1434_47</name>
    <name evidence="7" type="ORF">UFOVP1529_35</name>
    <name evidence="6" type="ORF">UFOVP1593_40</name>
    <name evidence="1" type="ORF">UFOVP906_18</name>
    <name evidence="2" type="ORF">UFOVP992_44</name>
</gene>
<dbReference type="EMBL" id="LR797256">
    <property type="protein sequence ID" value="CAB4197492.1"/>
    <property type="molecule type" value="Genomic_DNA"/>
</dbReference>
<evidence type="ECO:0000313" key="2">
    <source>
        <dbReference type="EMBL" id="CAB4176593.1"/>
    </source>
</evidence>
<dbReference type="EMBL" id="LR797385">
    <property type="protein sequence ID" value="CAB4212866.1"/>
    <property type="molecule type" value="Genomic_DNA"/>
</dbReference>
<proteinExistence type="predicted"/>
<protein>
    <submittedName>
        <fullName evidence="4">Uncharacterized protein</fullName>
    </submittedName>
</protein>
<evidence type="ECO:0000313" key="7">
    <source>
        <dbReference type="EMBL" id="CAB5227276.1"/>
    </source>
</evidence>